<dbReference type="InterPro" id="IPR011993">
    <property type="entry name" value="PH-like_dom_sf"/>
</dbReference>
<comment type="caution">
    <text evidence="3">The sequence shown here is derived from an EMBL/GenBank/DDBJ whole genome shotgun (WGS) entry which is preliminary data.</text>
</comment>
<keyword evidence="1" id="KW-0967">Endosome</keyword>
<dbReference type="Pfam" id="PF04157">
    <property type="entry name" value="EAP30"/>
    <property type="match status" value="1"/>
</dbReference>
<feature type="coiled-coil region" evidence="2">
    <location>
        <begin position="166"/>
        <end position="200"/>
    </location>
</feature>
<dbReference type="InterPro" id="IPR037855">
    <property type="entry name" value="Vps36"/>
</dbReference>
<reference evidence="3 4" key="1">
    <citation type="submission" date="2019-03" db="EMBL/GenBank/DDBJ databases">
        <title>Single cell metagenomics reveals metabolic interactions within the superorganism composed of flagellate Streblomastix strix and complex community of Bacteroidetes bacteria on its surface.</title>
        <authorList>
            <person name="Treitli S.C."/>
            <person name="Kolisko M."/>
            <person name="Husnik F."/>
            <person name="Keeling P."/>
            <person name="Hampl V."/>
        </authorList>
    </citation>
    <scope>NUCLEOTIDE SEQUENCE [LARGE SCALE GENOMIC DNA]</scope>
    <source>
        <strain evidence="3">ST1C</strain>
    </source>
</reference>
<dbReference type="OrthoDB" id="271448at2759"/>
<dbReference type="Proteomes" id="UP000324800">
    <property type="component" value="Unassembled WGS sequence"/>
</dbReference>
<dbReference type="EMBL" id="SNRW01014242">
    <property type="protein sequence ID" value="KAA6371687.1"/>
    <property type="molecule type" value="Genomic_DNA"/>
</dbReference>
<comment type="similarity">
    <text evidence="1">Belongs to the VPS36 family.</text>
</comment>
<comment type="subcellular location">
    <subcellularLocation>
        <location evidence="1">Cytoplasm</location>
    </subcellularLocation>
    <subcellularLocation>
        <location evidence="1">Endosome</location>
    </subcellularLocation>
</comment>
<dbReference type="SUPFAM" id="SSF46785">
    <property type="entry name" value="Winged helix' DNA-binding domain"/>
    <property type="match status" value="1"/>
</dbReference>
<dbReference type="SUPFAM" id="SSF50729">
    <property type="entry name" value="PH domain-like"/>
    <property type="match status" value="1"/>
</dbReference>
<dbReference type="AlphaFoldDB" id="A0A5J4UMS2"/>
<organism evidence="3 4">
    <name type="scientific">Streblomastix strix</name>
    <dbReference type="NCBI Taxonomy" id="222440"/>
    <lineage>
        <taxon>Eukaryota</taxon>
        <taxon>Metamonada</taxon>
        <taxon>Preaxostyla</taxon>
        <taxon>Oxymonadida</taxon>
        <taxon>Streblomastigidae</taxon>
        <taxon>Streblomastix</taxon>
    </lineage>
</organism>
<evidence type="ECO:0000313" key="4">
    <source>
        <dbReference type="Proteomes" id="UP000324800"/>
    </source>
</evidence>
<keyword evidence="1" id="KW-0653">Protein transport</keyword>
<dbReference type="GO" id="GO:0043328">
    <property type="term" value="P:protein transport to vacuole involved in ubiquitin-dependent protein catabolic process via the multivesicular body sorting pathway"/>
    <property type="evidence" value="ECO:0007669"/>
    <property type="project" value="UniProtKB-UniRule"/>
</dbReference>
<comment type="subunit">
    <text evidence="1">Component of the endosomal sorting complex required for transport II (ESCRT-II).</text>
</comment>
<dbReference type="GO" id="GO:0043130">
    <property type="term" value="F:ubiquitin binding"/>
    <property type="evidence" value="ECO:0007669"/>
    <property type="project" value="UniProtKB-UniRule"/>
</dbReference>
<feature type="non-terminal residue" evidence="3">
    <location>
        <position position="336"/>
    </location>
</feature>
<dbReference type="GO" id="GO:0000814">
    <property type="term" value="C:ESCRT II complex"/>
    <property type="evidence" value="ECO:0007669"/>
    <property type="project" value="UniProtKB-UniRule"/>
</dbReference>
<dbReference type="PANTHER" id="PTHR13128">
    <property type="entry name" value="VACUOLAR PROTEIN-SORTING-ASSOCIATED PROTEIN 36"/>
    <property type="match status" value="1"/>
</dbReference>
<dbReference type="InterPro" id="IPR040608">
    <property type="entry name" value="Snf8/Vps36"/>
</dbReference>
<dbReference type="InterPro" id="IPR036388">
    <property type="entry name" value="WH-like_DNA-bd_sf"/>
</dbReference>
<keyword evidence="2" id="KW-0175">Coiled coil</keyword>
<sequence length="336" mass="37989">MSGLDVAELIADTLKLLPDEIPITQIPDVSIKINKNSREKEVYLMQLTNQRIVFIPKDKRKPTQSLQLELIRDTKKETPIFSSQQLIITFGRLSEPQQELNVKPNNDKTELKNFIEQLQKTIEQRKKNIIAQTRPNIPAPSQQKIFGINSEKEQIKYRIENSFTSLEALITEAKYLKGLMEDYENEVKQSKAIVSNDEQKEYLFAMHQMGIVSPVTKEQSGTDYEGKLAKEIASFLKPVLEGTGGIMMMVDAYARTNRARGMNRISPEDMVKACSLFVSLNLGLEVSNTQTGVSIINLPTHSESAMCQRILKIVQAKGIDEQARIIEAQYSGQALQ</sequence>
<evidence type="ECO:0000313" key="3">
    <source>
        <dbReference type="EMBL" id="KAA6371687.1"/>
    </source>
</evidence>
<proteinExistence type="inferred from homology"/>
<dbReference type="Gene3D" id="6.10.140.260">
    <property type="match status" value="1"/>
</dbReference>
<dbReference type="Gene3D" id="2.30.29.30">
    <property type="entry name" value="Pleckstrin-homology domain (PH domain)/Phosphotyrosine-binding domain (PTB)"/>
    <property type="match status" value="1"/>
</dbReference>
<dbReference type="GO" id="GO:0031902">
    <property type="term" value="C:late endosome membrane"/>
    <property type="evidence" value="ECO:0007669"/>
    <property type="project" value="UniProtKB-UniRule"/>
</dbReference>
<name>A0A5J4UMS2_9EUKA</name>
<gene>
    <name evidence="3" type="ORF">EZS28_032785</name>
</gene>
<keyword evidence="1" id="KW-0963">Cytoplasm</keyword>
<dbReference type="InterPro" id="IPR036390">
    <property type="entry name" value="WH_DNA-bd_sf"/>
</dbReference>
<protein>
    <recommendedName>
        <fullName evidence="1">Vacuolar protein-sorting-associated protein 36</fullName>
    </recommendedName>
    <alternativeName>
        <fullName evidence="1">ESCRT-II complex subunit VPS36</fullName>
    </alternativeName>
</protein>
<dbReference type="PANTHER" id="PTHR13128:SF12">
    <property type="entry name" value="VACUOLAR PROTEIN-SORTING-ASSOCIATED PROTEIN 36"/>
    <property type="match status" value="1"/>
</dbReference>
<keyword evidence="1" id="KW-0813">Transport</keyword>
<comment type="function">
    <text evidence="1">Component of the ESCRT-II complex (endosomal sorting complex required for transport II), which is required for multivesicular body (MVB) formation and sorting of endosomal cargo proteins into MVBs.</text>
</comment>
<evidence type="ECO:0000256" key="1">
    <source>
        <dbReference type="RuleBase" id="RU367095"/>
    </source>
</evidence>
<accession>A0A5J4UMS2</accession>
<dbReference type="GO" id="GO:0032266">
    <property type="term" value="F:phosphatidylinositol-3-phosphate binding"/>
    <property type="evidence" value="ECO:0007669"/>
    <property type="project" value="UniProtKB-UniRule"/>
</dbReference>
<evidence type="ECO:0000256" key="2">
    <source>
        <dbReference type="SAM" id="Coils"/>
    </source>
</evidence>
<dbReference type="Gene3D" id="1.10.10.10">
    <property type="entry name" value="Winged helix-like DNA-binding domain superfamily/Winged helix DNA-binding domain"/>
    <property type="match status" value="1"/>
</dbReference>